<evidence type="ECO:0000313" key="1">
    <source>
        <dbReference type="EMBL" id="KAF9310272.1"/>
    </source>
</evidence>
<dbReference type="AlphaFoldDB" id="A0A9P5S7T2"/>
<reference evidence="1" key="1">
    <citation type="journal article" date="2020" name="Fungal Divers.">
        <title>Resolving the Mortierellaceae phylogeny through synthesis of multi-gene phylogenetics and phylogenomics.</title>
        <authorList>
            <person name="Vandepol N."/>
            <person name="Liber J."/>
            <person name="Desiro A."/>
            <person name="Na H."/>
            <person name="Kennedy M."/>
            <person name="Barry K."/>
            <person name="Grigoriev I.V."/>
            <person name="Miller A.N."/>
            <person name="O'Donnell K."/>
            <person name="Stajich J.E."/>
            <person name="Bonito G."/>
        </authorList>
    </citation>
    <scope>NUCLEOTIDE SEQUENCE</scope>
    <source>
        <strain evidence="1">NVP1</strain>
    </source>
</reference>
<proteinExistence type="predicted"/>
<feature type="non-terminal residue" evidence="1">
    <location>
        <position position="1"/>
    </location>
</feature>
<evidence type="ECO:0000313" key="2">
    <source>
        <dbReference type="Proteomes" id="UP000696485"/>
    </source>
</evidence>
<sequence>DFDCIVKANEWSDTCTLNITALYVNEVCKVLLFQSKNPKDHAKFKKMFLDHYQNDEYKTHNYNAAHNYCQPDNKSADAFIVKMMHWFECADIKDDATCCCLFSNATNKLVLCILLQKSPKTFAEMITLTQAEGNIAQVLADCHHNHPIVPQVAPLIQDFRAASTVQVPTRPLPITPAISIAIPAVSVAIPATPQATRDNVDVNDLISQMGKLSLADINTILSAMGMTSTVHLMPSTKMGSP</sequence>
<keyword evidence="2" id="KW-1185">Reference proteome</keyword>
<organism evidence="1 2">
    <name type="scientific">Podila minutissima</name>
    <dbReference type="NCBI Taxonomy" id="64525"/>
    <lineage>
        <taxon>Eukaryota</taxon>
        <taxon>Fungi</taxon>
        <taxon>Fungi incertae sedis</taxon>
        <taxon>Mucoromycota</taxon>
        <taxon>Mortierellomycotina</taxon>
        <taxon>Mortierellomycetes</taxon>
        <taxon>Mortierellales</taxon>
        <taxon>Mortierellaceae</taxon>
        <taxon>Podila</taxon>
    </lineage>
</organism>
<protein>
    <submittedName>
        <fullName evidence="1">Uncharacterized protein</fullName>
    </submittedName>
</protein>
<dbReference type="Proteomes" id="UP000696485">
    <property type="component" value="Unassembled WGS sequence"/>
</dbReference>
<dbReference type="EMBL" id="JAAAUY010002708">
    <property type="protein sequence ID" value="KAF9310272.1"/>
    <property type="molecule type" value="Genomic_DNA"/>
</dbReference>
<gene>
    <name evidence="1" type="ORF">BG006_004870</name>
</gene>
<comment type="caution">
    <text evidence="1">The sequence shown here is derived from an EMBL/GenBank/DDBJ whole genome shotgun (WGS) entry which is preliminary data.</text>
</comment>
<name>A0A9P5S7T2_9FUNG</name>
<accession>A0A9P5S7T2</accession>